<evidence type="ECO:0000313" key="2">
    <source>
        <dbReference type="EMBL" id="EEI25226.1"/>
    </source>
</evidence>
<protein>
    <submittedName>
        <fullName evidence="2">Uncharacterized protein</fullName>
    </submittedName>
</protein>
<gene>
    <name evidence="2" type="ORF">HMPREF0519_0594</name>
</gene>
<dbReference type="EMBL" id="ACGP01000097">
    <property type="protein sequence ID" value="EEI25226.1"/>
    <property type="molecule type" value="Genomic_DNA"/>
</dbReference>
<comment type="caution">
    <text evidence="2">The sequence shown here is derived from an EMBL/GenBank/DDBJ whole genome shotgun (WGS) entry which is preliminary data.</text>
</comment>
<name>C0XH64_LENH9</name>
<sequence>MSDWGMIFLTFAWHYSLLKNLPIVLFGIAASFCDLLFEFDWLQFVALATGLIVFSTFYYQIMMKSYYKRKPRNNPKNRTASISYTTLIVTILILELTVVWFAPAQEIGIISVWFLVILLFTEDGFTYVDGDIEKHRLNR</sequence>
<dbReference type="AlphaFoldDB" id="C0XH64"/>
<keyword evidence="1" id="KW-1133">Transmembrane helix</keyword>
<feature type="transmembrane region" description="Helical" evidence="1">
    <location>
        <begin position="7"/>
        <end position="29"/>
    </location>
</feature>
<keyword evidence="1" id="KW-0812">Transmembrane</keyword>
<proteinExistence type="predicted"/>
<keyword evidence="3" id="KW-1185">Reference proteome</keyword>
<dbReference type="PATRIC" id="fig|1423757.3.peg.205"/>
<reference evidence="2 3" key="1">
    <citation type="submission" date="2009-01" db="EMBL/GenBank/DDBJ databases">
        <authorList>
            <person name="Qin X."/>
            <person name="Bachman B."/>
            <person name="Battles P."/>
            <person name="Bell A."/>
            <person name="Bess C."/>
            <person name="Bickham C."/>
            <person name="Chaboub L."/>
            <person name="Chen D."/>
            <person name="Coyle M."/>
            <person name="Deiros D.R."/>
            <person name="Dinh H."/>
            <person name="Forbes L."/>
            <person name="Fowler G."/>
            <person name="Francisco L."/>
            <person name="Fu Q."/>
            <person name="Gubbala S."/>
            <person name="Hale W."/>
            <person name="Han Y."/>
            <person name="Hemphill L."/>
            <person name="Highlander S.K."/>
            <person name="Hirani K."/>
            <person name="Hogues M."/>
            <person name="Jackson L."/>
            <person name="Jakkamsetti A."/>
            <person name="Javaid M."/>
            <person name="Jiang H."/>
            <person name="Korchina V."/>
            <person name="Kovar C."/>
            <person name="Lara F."/>
            <person name="Lee S."/>
            <person name="Mata R."/>
            <person name="Mathew T."/>
            <person name="Moen C."/>
            <person name="Morales K."/>
            <person name="Munidasa M."/>
            <person name="Nazareth L."/>
            <person name="Ngo R."/>
            <person name="Nguyen L."/>
            <person name="Okwuonu G."/>
            <person name="Ongeri F."/>
            <person name="Patil S."/>
            <person name="Petrosino J."/>
            <person name="Pham C."/>
            <person name="Pham P."/>
            <person name="Pu L.-L."/>
            <person name="Puazo M."/>
            <person name="Raj R."/>
            <person name="Reid J."/>
            <person name="Rouhana J."/>
            <person name="Saada N."/>
            <person name="Shang Y."/>
            <person name="Simmons D."/>
            <person name="Thornton R."/>
            <person name="Warren J."/>
            <person name="Weissenberger G."/>
            <person name="Zhang J."/>
            <person name="Zhang L."/>
            <person name="Zhou C."/>
            <person name="Zhu D."/>
            <person name="Muzny D."/>
            <person name="Worley K."/>
            <person name="Gibbs R."/>
        </authorList>
    </citation>
    <scope>NUCLEOTIDE SEQUENCE [LARGE SCALE GENOMIC DNA]</scope>
    <source>
        <strain evidence="3">ATCC 8290 / DSM 20176 / CCUG 30140 / JCM 1155 / KCTC 3500 / NBRC 15886 / NCIMB 8040 / NRRL B-1843 / 9</strain>
    </source>
</reference>
<keyword evidence="1" id="KW-0472">Membrane</keyword>
<feature type="transmembrane region" description="Helical" evidence="1">
    <location>
        <begin position="82"/>
        <end position="101"/>
    </location>
</feature>
<organism evidence="2 3">
    <name type="scientific">Lentilactobacillus hilgardii (strain ATCC 8290 / DSM 20176 / CCUG 30140 / JCM 1155 / KCTC 3500 / NBRC 15886 / NCIMB 8040 / NRRL B-1843 / 9)</name>
    <dbReference type="NCBI Taxonomy" id="1423757"/>
    <lineage>
        <taxon>Bacteria</taxon>
        <taxon>Bacillati</taxon>
        <taxon>Bacillota</taxon>
        <taxon>Bacilli</taxon>
        <taxon>Lactobacillales</taxon>
        <taxon>Lactobacillaceae</taxon>
        <taxon>Lentilactobacillus</taxon>
    </lineage>
</organism>
<dbReference type="Proteomes" id="UP000003752">
    <property type="component" value="Unassembled WGS sequence"/>
</dbReference>
<evidence type="ECO:0000256" key="1">
    <source>
        <dbReference type="SAM" id="Phobius"/>
    </source>
</evidence>
<feature type="transmembrane region" description="Helical" evidence="1">
    <location>
        <begin position="107"/>
        <end position="128"/>
    </location>
</feature>
<feature type="transmembrane region" description="Helical" evidence="1">
    <location>
        <begin position="41"/>
        <end position="61"/>
    </location>
</feature>
<dbReference type="HOGENOM" id="CLU_1872791_0_0_9"/>
<accession>C0XH64</accession>
<evidence type="ECO:0000313" key="3">
    <source>
        <dbReference type="Proteomes" id="UP000003752"/>
    </source>
</evidence>